<dbReference type="InParanoid" id="E3NC02"/>
<feature type="region of interest" description="Disordered" evidence="1">
    <location>
        <begin position="16"/>
        <end position="54"/>
    </location>
</feature>
<keyword evidence="2" id="KW-1133">Transmembrane helix</keyword>
<organism evidence="4">
    <name type="scientific">Caenorhabditis remanei</name>
    <name type="common">Caenorhabditis vulgaris</name>
    <dbReference type="NCBI Taxonomy" id="31234"/>
    <lineage>
        <taxon>Eukaryota</taxon>
        <taxon>Metazoa</taxon>
        <taxon>Ecdysozoa</taxon>
        <taxon>Nematoda</taxon>
        <taxon>Chromadorea</taxon>
        <taxon>Rhabditida</taxon>
        <taxon>Rhabditina</taxon>
        <taxon>Rhabditomorpha</taxon>
        <taxon>Rhabditoidea</taxon>
        <taxon>Rhabditidae</taxon>
        <taxon>Peloderinae</taxon>
        <taxon>Caenorhabditis</taxon>
    </lineage>
</organism>
<evidence type="ECO:0000313" key="3">
    <source>
        <dbReference type="EMBL" id="EFO92561.1"/>
    </source>
</evidence>
<dbReference type="InterPro" id="IPR019425">
    <property type="entry name" value="7TM_GPCR_serpentine_rcpt_Srt"/>
</dbReference>
<accession>E3NC02</accession>
<dbReference type="HOGENOM" id="CLU_1023916_0_0_1"/>
<proteinExistence type="predicted"/>
<protein>
    <submittedName>
        <fullName evidence="3">Uncharacterized protein</fullName>
    </submittedName>
</protein>
<evidence type="ECO:0000256" key="2">
    <source>
        <dbReference type="SAM" id="Phobius"/>
    </source>
</evidence>
<feature type="transmembrane region" description="Helical" evidence="2">
    <location>
        <begin position="62"/>
        <end position="80"/>
    </location>
</feature>
<feature type="compositionally biased region" description="Basic and acidic residues" evidence="1">
    <location>
        <begin position="18"/>
        <end position="27"/>
    </location>
</feature>
<keyword evidence="2" id="KW-0812">Transmembrane</keyword>
<evidence type="ECO:0000256" key="1">
    <source>
        <dbReference type="SAM" id="MobiDB-lite"/>
    </source>
</evidence>
<feature type="transmembrane region" description="Helical" evidence="2">
    <location>
        <begin position="86"/>
        <end position="111"/>
    </location>
</feature>
<reference evidence="3" key="1">
    <citation type="submission" date="2007-07" db="EMBL/GenBank/DDBJ databases">
        <title>PCAP assembly of the Caenorhabditis remanei genome.</title>
        <authorList>
            <consortium name="The Caenorhabditis remanei Sequencing Consortium"/>
            <person name="Wilson R.K."/>
        </authorList>
    </citation>
    <scope>NUCLEOTIDE SEQUENCE [LARGE SCALE GENOMIC DNA]</scope>
    <source>
        <strain evidence="3">PB4641</strain>
    </source>
</reference>
<name>E3NC02_CAERE</name>
<feature type="transmembrane region" description="Helical" evidence="2">
    <location>
        <begin position="173"/>
        <end position="193"/>
    </location>
</feature>
<keyword evidence="2" id="KW-0472">Membrane</keyword>
<gene>
    <name evidence="3" type="ORF">CRE_17516</name>
</gene>
<feature type="compositionally biased region" description="Polar residues" evidence="1">
    <location>
        <begin position="36"/>
        <end position="54"/>
    </location>
</feature>
<sequence length="272" mass="30767">MGGAYPRSRFPAILLNKSEIKRAEPPKTSKPPDFPSQYSFPLRNSPTSKCSSPKSGRANSNVLIPICFFNTVSALIYNALSFVTPVFWILLLGQLCWSINHGCPALIYITMNETIKREFKKLVFGITTKYRNRPQAWNNWVFVSCMFILFSIYCGMVKKIARGQKSKASMAMFRYFMLFALVSAASAVTRAICENYCSSVNGRASYDNCSPWISFATQQNQTCYNECVYKCAVVYKGSCMTGNKYRCCLETFPAKKQPFKISGCNKLYNNLI</sequence>
<dbReference type="Pfam" id="PF24977">
    <property type="entry name" value="DUF7772"/>
    <property type="match status" value="1"/>
</dbReference>
<dbReference type="Proteomes" id="UP000008281">
    <property type="component" value="Unassembled WGS sequence"/>
</dbReference>
<dbReference type="InterPro" id="IPR056674">
    <property type="entry name" value="DUF7772"/>
</dbReference>
<dbReference type="EMBL" id="DS268591">
    <property type="protein sequence ID" value="EFO92561.1"/>
    <property type="molecule type" value="Genomic_DNA"/>
</dbReference>
<keyword evidence="4" id="KW-1185">Reference proteome</keyword>
<feature type="transmembrane region" description="Helical" evidence="2">
    <location>
        <begin position="140"/>
        <end position="161"/>
    </location>
</feature>
<dbReference type="OrthoDB" id="5843372at2759"/>
<dbReference type="AlphaFoldDB" id="E3NC02"/>
<evidence type="ECO:0000313" key="4">
    <source>
        <dbReference type="Proteomes" id="UP000008281"/>
    </source>
</evidence>
<dbReference type="Pfam" id="PF10321">
    <property type="entry name" value="7TM_GPCR_Srt"/>
    <property type="match status" value="1"/>
</dbReference>
<dbReference type="PANTHER" id="PTHR31330">
    <property type="entry name" value="NEMATODE SPECIFIC PEPTIDE FAMILY, GROUP C"/>
    <property type="match status" value="1"/>
</dbReference>
<dbReference type="PANTHER" id="PTHR31330:SF1">
    <property type="entry name" value="NEMATODE SPECIFIC PEPTIDE FAMILY, GROUP C"/>
    <property type="match status" value="1"/>
</dbReference>